<evidence type="ECO:0000259" key="3">
    <source>
        <dbReference type="Pfam" id="PF26571"/>
    </source>
</evidence>
<dbReference type="Pfam" id="PF01471">
    <property type="entry name" value="PG_binding_1"/>
    <property type="match status" value="3"/>
</dbReference>
<sequence>MPFPQIRAVAVILLGISLVLPVAVPAAAIPTATNSSVSSALPILKYGDKKTAVQRLQVLLGITPTTGGFFEKTQAAVEKFQRENNLRVTGIVDTATWAALGVKSAADLKALPRSADETATAANVQIAKRLPVVRPGEDSTAVKRLQVLLGVQPASGRFLTLTRAAVEAVQQAAGLKVTGTVDNKTWNALGINSFSQFQALPITYSAPQSSLPILKFGDRSDAVKKLQVLLGVTPTTGGFFEKTQAAVIARQRTANLPATGVVDASTWQALGILSSAQFDALPTAIVVEQPESIPEPDPTNPITPDPEPVTPTEPVPTGPVPPGVTAGLPFDAAGEYQAQTICDPNPKTGADRLRQLLKQVYGEVTIGIYRDCDRGGTSEHKEGRALDWMYHWRNLEQRAKVESFLAWLIAPGEDGRPGANARRMGIMYVLWNGRIWGVYRADEGWRDVGGCSTDPAKQRSNYDNYCHRDHVHISMTWDGAAAMTSYWNPQAQTLATCEESPSAPAPLAITTPQQLTAITPTRILDTRTGLGVAQPCRLGGKRSVTDNRYLHLPISSVPIIPEVTDLVPGVVPGLNPIIPVPPRNIVQIPEIPPAGVTAVLIRATVANSNAPSSLSIWARGAASPTVVTVPVGMGGAASAETIAPVGTDGAIAVAIATGAADVVVEVIGYFSAGQQTLSTAPRRSIKLVSAPLLDVRTPLQPGESRVLNLPRTAVGDEPQAASVAVSVAAAGAGRVTIGANNQTQLSVRYNSTADGVISLRGNRNLTFTNNGNSPATVLVHSNWYLGTDTTAGISGLVPIRAVPVQRVTTVSSGRNTVVPFSDIATIPPQATSVLVAVTVRRSLGATGLLIWGGSKPVAPNIGIPSTDPRTSLALVSITDSRTLRATTTTGSAEVSMAIIGWGE</sequence>
<dbReference type="Pfam" id="PF26571">
    <property type="entry name" value="VldE"/>
    <property type="match status" value="1"/>
</dbReference>
<dbReference type="InterPro" id="IPR002477">
    <property type="entry name" value="Peptidoglycan-bd-like"/>
</dbReference>
<protein>
    <submittedName>
        <fullName evidence="4">Unannotated protein</fullName>
    </submittedName>
</protein>
<name>A0A6J6EKB5_9ZZZZ</name>
<dbReference type="InterPro" id="IPR036365">
    <property type="entry name" value="PGBD-like_sf"/>
</dbReference>
<feature type="domain" description="Peptidoglycan binding-like" evidence="2">
    <location>
        <begin position="233"/>
        <end position="270"/>
    </location>
</feature>
<feature type="domain" description="ARB-07466-like C-terminal" evidence="3">
    <location>
        <begin position="351"/>
        <end position="453"/>
    </location>
</feature>
<gene>
    <name evidence="4" type="ORF">UFOPK1726_00508</name>
</gene>
<dbReference type="AlphaFoldDB" id="A0A6J6EKB5"/>
<dbReference type="InterPro" id="IPR058593">
    <property type="entry name" value="ARB_07466-like_C"/>
</dbReference>
<organism evidence="4">
    <name type="scientific">freshwater metagenome</name>
    <dbReference type="NCBI Taxonomy" id="449393"/>
    <lineage>
        <taxon>unclassified sequences</taxon>
        <taxon>metagenomes</taxon>
        <taxon>ecological metagenomes</taxon>
    </lineage>
</organism>
<dbReference type="SUPFAM" id="SSF47090">
    <property type="entry name" value="PGBD-like"/>
    <property type="match status" value="3"/>
</dbReference>
<feature type="domain" description="Peptidoglycan binding-like" evidence="2">
    <location>
        <begin position="151"/>
        <end position="189"/>
    </location>
</feature>
<feature type="region of interest" description="Disordered" evidence="1">
    <location>
        <begin position="290"/>
        <end position="324"/>
    </location>
</feature>
<feature type="domain" description="Peptidoglycan binding-like" evidence="2">
    <location>
        <begin position="55"/>
        <end position="100"/>
    </location>
</feature>
<reference evidence="4" key="1">
    <citation type="submission" date="2020-05" db="EMBL/GenBank/DDBJ databases">
        <authorList>
            <person name="Chiriac C."/>
            <person name="Salcher M."/>
            <person name="Ghai R."/>
            <person name="Kavagutti S V."/>
        </authorList>
    </citation>
    <scope>NUCLEOTIDE SEQUENCE</scope>
</reference>
<evidence type="ECO:0000256" key="1">
    <source>
        <dbReference type="SAM" id="MobiDB-lite"/>
    </source>
</evidence>
<evidence type="ECO:0000259" key="2">
    <source>
        <dbReference type="Pfam" id="PF01471"/>
    </source>
</evidence>
<evidence type="ECO:0000313" key="4">
    <source>
        <dbReference type="EMBL" id="CAB4574903.1"/>
    </source>
</evidence>
<dbReference type="Gene3D" id="1.10.101.10">
    <property type="entry name" value="PGBD-like superfamily/PGBD"/>
    <property type="match status" value="3"/>
</dbReference>
<accession>A0A6J6EKB5</accession>
<proteinExistence type="predicted"/>
<feature type="compositionally biased region" description="Pro residues" evidence="1">
    <location>
        <begin position="293"/>
        <end position="322"/>
    </location>
</feature>
<dbReference type="InterPro" id="IPR036366">
    <property type="entry name" value="PGBDSf"/>
</dbReference>
<dbReference type="EMBL" id="CAEZTT010000043">
    <property type="protein sequence ID" value="CAB4574903.1"/>
    <property type="molecule type" value="Genomic_DNA"/>
</dbReference>